<evidence type="ECO:0000313" key="1">
    <source>
        <dbReference type="EMBL" id="TVP41648.1"/>
    </source>
</evidence>
<dbReference type="Proteomes" id="UP000315289">
    <property type="component" value="Unassembled WGS sequence"/>
</dbReference>
<accession>A0A557SYH5</accession>
<organism evidence="1 2">
    <name type="scientific">Candidatus Nitrosocosmicus arcticus</name>
    <dbReference type="NCBI Taxonomy" id="2035267"/>
    <lineage>
        <taxon>Archaea</taxon>
        <taxon>Nitrososphaerota</taxon>
        <taxon>Nitrososphaeria</taxon>
        <taxon>Nitrososphaerales</taxon>
        <taxon>Nitrososphaeraceae</taxon>
        <taxon>Candidatus Nitrosocosmicus</taxon>
    </lineage>
</organism>
<name>A0A557SYH5_9ARCH</name>
<dbReference type="AlphaFoldDB" id="A0A557SYH5"/>
<protein>
    <submittedName>
        <fullName evidence="1">Uncharacterized protein</fullName>
    </submittedName>
</protein>
<dbReference type="EMBL" id="VOAH01000001">
    <property type="protein sequence ID" value="TVP41648.1"/>
    <property type="molecule type" value="Genomic_DNA"/>
</dbReference>
<keyword evidence="2" id="KW-1185">Reference proteome</keyword>
<gene>
    <name evidence="1" type="ORF">NARC_10054</name>
</gene>
<reference evidence="1 2" key="1">
    <citation type="journal article" date="2019" name="Front. Microbiol.">
        <title>Ammonia Oxidation by the Arctic Terrestrial Thaumarchaeote Candidatus Nitrosocosmicus arcticus Is Stimulated by Increasing Temperatures.</title>
        <authorList>
            <person name="Alves R.J.E."/>
            <person name="Kerou M."/>
            <person name="Zappe A."/>
            <person name="Bittner R."/>
            <person name="Abby S.S."/>
            <person name="Schmidt H.A."/>
            <person name="Pfeifer K."/>
            <person name="Schleper C."/>
        </authorList>
    </citation>
    <scope>NUCLEOTIDE SEQUENCE [LARGE SCALE GENOMIC DNA]</scope>
    <source>
        <strain evidence="1 2">Kfb</strain>
    </source>
</reference>
<sequence>MGSRNVKNAFFLLVKDIAGLMNPKTSLTIKGIEQETEIRIAT</sequence>
<proteinExistence type="predicted"/>
<evidence type="ECO:0000313" key="2">
    <source>
        <dbReference type="Proteomes" id="UP000315289"/>
    </source>
</evidence>
<comment type="caution">
    <text evidence="1">The sequence shown here is derived from an EMBL/GenBank/DDBJ whole genome shotgun (WGS) entry which is preliminary data.</text>
</comment>